<dbReference type="Proteomes" id="UP001177140">
    <property type="component" value="Unassembled WGS sequence"/>
</dbReference>
<dbReference type="EMBL" id="JAJJMA010346321">
    <property type="protein sequence ID" value="MCL7052119.1"/>
    <property type="molecule type" value="Genomic_DNA"/>
</dbReference>
<gene>
    <name evidence="1" type="ORF">MKW94_014437</name>
</gene>
<dbReference type="AlphaFoldDB" id="A0AA41W2S7"/>
<protein>
    <submittedName>
        <fullName evidence="1">Uncharacterized protein</fullName>
    </submittedName>
</protein>
<comment type="caution">
    <text evidence="1">The sequence shown here is derived from an EMBL/GenBank/DDBJ whole genome shotgun (WGS) entry which is preliminary data.</text>
</comment>
<evidence type="ECO:0000313" key="2">
    <source>
        <dbReference type="Proteomes" id="UP001177140"/>
    </source>
</evidence>
<evidence type="ECO:0000313" key="1">
    <source>
        <dbReference type="EMBL" id="MCL7052119.1"/>
    </source>
</evidence>
<name>A0AA41W2S7_PAPNU</name>
<sequence length="100" mass="11434">MAKSSPIFKKKKKKSSPLFFSFFICFILISFVAFAPYTSFCQEKCQKLAPSWLLDSYGCERKPKDKTFSYCICCFELDICDSGSRLSSFSSKLLFRGLGQ</sequence>
<accession>A0AA41W2S7</accession>
<proteinExistence type="predicted"/>
<keyword evidence="2" id="KW-1185">Reference proteome</keyword>
<reference evidence="1" key="1">
    <citation type="submission" date="2022-03" db="EMBL/GenBank/DDBJ databases">
        <title>A functionally conserved STORR gene fusion in Papaver species that diverged 16.8 million years ago.</title>
        <authorList>
            <person name="Catania T."/>
        </authorList>
    </citation>
    <scope>NUCLEOTIDE SEQUENCE</scope>
    <source>
        <strain evidence="1">S-191538</strain>
    </source>
</reference>
<organism evidence="1 2">
    <name type="scientific">Papaver nudicaule</name>
    <name type="common">Iceland poppy</name>
    <dbReference type="NCBI Taxonomy" id="74823"/>
    <lineage>
        <taxon>Eukaryota</taxon>
        <taxon>Viridiplantae</taxon>
        <taxon>Streptophyta</taxon>
        <taxon>Embryophyta</taxon>
        <taxon>Tracheophyta</taxon>
        <taxon>Spermatophyta</taxon>
        <taxon>Magnoliopsida</taxon>
        <taxon>Ranunculales</taxon>
        <taxon>Papaveraceae</taxon>
        <taxon>Papaveroideae</taxon>
        <taxon>Papaver</taxon>
    </lineage>
</organism>